<dbReference type="PANTHER" id="PTHR22625">
    <property type="entry name" value="PLEXIN"/>
    <property type="match status" value="1"/>
</dbReference>
<organism evidence="15 16">
    <name type="scientific">Astyanax mexicanus</name>
    <name type="common">Blind cave fish</name>
    <name type="synonym">Astyanax fasciatus mexicanus</name>
    <dbReference type="NCBI Taxonomy" id="7994"/>
    <lineage>
        <taxon>Eukaryota</taxon>
        <taxon>Metazoa</taxon>
        <taxon>Chordata</taxon>
        <taxon>Craniata</taxon>
        <taxon>Vertebrata</taxon>
        <taxon>Euteleostomi</taxon>
        <taxon>Actinopterygii</taxon>
        <taxon>Neopterygii</taxon>
        <taxon>Teleostei</taxon>
        <taxon>Ostariophysi</taxon>
        <taxon>Characiformes</taxon>
        <taxon>Characoidei</taxon>
        <taxon>Acestrorhamphidae</taxon>
        <taxon>Acestrorhamphinae</taxon>
        <taxon>Astyanax</taxon>
    </lineage>
</organism>
<dbReference type="GO" id="GO:0007411">
    <property type="term" value="P:axon guidance"/>
    <property type="evidence" value="ECO:0007669"/>
    <property type="project" value="UniProtKB-ARBA"/>
</dbReference>
<keyword evidence="10" id="KW-0675">Receptor</keyword>
<keyword evidence="7" id="KW-1133">Transmembrane helix</keyword>
<dbReference type="GO" id="GO:0017154">
    <property type="term" value="F:semaphorin receptor activity"/>
    <property type="evidence" value="ECO:0007669"/>
    <property type="project" value="InterPro"/>
</dbReference>
<dbReference type="InterPro" id="IPR002909">
    <property type="entry name" value="IPT_dom"/>
</dbReference>
<feature type="domain" description="Sema" evidence="14">
    <location>
        <begin position="6"/>
        <end position="487"/>
    </location>
</feature>
<dbReference type="PROSITE" id="PS51004">
    <property type="entry name" value="SEMA"/>
    <property type="match status" value="1"/>
</dbReference>
<dbReference type="GO" id="GO:0002116">
    <property type="term" value="C:semaphorin receptor complex"/>
    <property type="evidence" value="ECO:0007669"/>
    <property type="project" value="TreeGrafter"/>
</dbReference>
<dbReference type="InterPro" id="IPR001627">
    <property type="entry name" value="Semap_dom"/>
</dbReference>
<dbReference type="FunFam" id="3.10.20.90:FF:000102">
    <property type="entry name" value="Plexin B2"/>
    <property type="match status" value="1"/>
</dbReference>
<comment type="similarity">
    <text evidence="2">Belongs to the plexin family.</text>
</comment>
<comment type="subcellular location">
    <subcellularLocation>
        <location evidence="1">Cell membrane</location>
        <topology evidence="1">Single-pass type I membrane protein</topology>
    </subcellularLocation>
</comment>
<dbReference type="PANTHER" id="PTHR22625:SF9">
    <property type="entry name" value="PLEXIN-B2"/>
    <property type="match status" value="1"/>
</dbReference>
<keyword evidence="5" id="KW-0732">Signal</keyword>
<dbReference type="InterPro" id="IPR014756">
    <property type="entry name" value="Ig_E-set"/>
</dbReference>
<dbReference type="Gene3D" id="3.10.20.90">
    <property type="entry name" value="Phosphatidylinositol 3-kinase Catalytic Subunit, Chain A, domain 1"/>
    <property type="match status" value="1"/>
</dbReference>
<dbReference type="InterPro" id="IPR013783">
    <property type="entry name" value="Ig-like_fold"/>
</dbReference>
<dbReference type="Pfam" id="PF01833">
    <property type="entry name" value="TIG"/>
    <property type="match status" value="2"/>
</dbReference>
<evidence type="ECO:0000256" key="8">
    <source>
        <dbReference type="ARBA" id="ARBA00023136"/>
    </source>
</evidence>
<dbReference type="SMART" id="SM00423">
    <property type="entry name" value="PSI"/>
    <property type="match status" value="1"/>
</dbReference>
<dbReference type="GO" id="GO:0030334">
    <property type="term" value="P:regulation of cell migration"/>
    <property type="evidence" value="ECO:0007669"/>
    <property type="project" value="TreeGrafter"/>
</dbReference>
<comment type="caution">
    <text evidence="12">Lacks conserved residue(s) required for the propagation of feature annotation.</text>
</comment>
<evidence type="ECO:0000256" key="2">
    <source>
        <dbReference type="ARBA" id="ARBA00010297"/>
    </source>
</evidence>
<evidence type="ECO:0000256" key="3">
    <source>
        <dbReference type="ARBA" id="ARBA00022475"/>
    </source>
</evidence>
<dbReference type="Gene3D" id="1.10.506.10">
    <property type="entry name" value="GTPase Activation - p120gap, domain 1"/>
    <property type="match status" value="1"/>
</dbReference>
<dbReference type="Pfam" id="PF08337">
    <property type="entry name" value="Plexin_cytopl"/>
    <property type="match status" value="1"/>
</dbReference>
<keyword evidence="4" id="KW-0812">Transmembrane</keyword>
<dbReference type="Proteomes" id="UP000694621">
    <property type="component" value="Unplaced"/>
</dbReference>
<evidence type="ECO:0000313" key="15">
    <source>
        <dbReference type="Ensembl" id="ENSAMXP00005047085.1"/>
    </source>
</evidence>
<dbReference type="GO" id="GO:0007162">
    <property type="term" value="P:negative regulation of cell adhesion"/>
    <property type="evidence" value="ECO:0007669"/>
    <property type="project" value="TreeGrafter"/>
</dbReference>
<keyword evidence="13" id="KW-0175">Coiled coil</keyword>
<evidence type="ECO:0000259" key="14">
    <source>
        <dbReference type="PROSITE" id="PS51004"/>
    </source>
</evidence>
<evidence type="ECO:0000256" key="9">
    <source>
        <dbReference type="ARBA" id="ARBA00023157"/>
    </source>
</evidence>
<dbReference type="InterPro" id="IPR031148">
    <property type="entry name" value="Plexin"/>
</dbReference>
<dbReference type="InterPro" id="IPR046800">
    <property type="entry name" value="Plexin_RBD"/>
</dbReference>
<name>A0A8B9L785_ASTMX</name>
<dbReference type="InterPro" id="IPR016201">
    <property type="entry name" value="PSI"/>
</dbReference>
<dbReference type="InterPro" id="IPR015943">
    <property type="entry name" value="WD40/YVTN_repeat-like_dom_sf"/>
</dbReference>
<evidence type="ECO:0000256" key="10">
    <source>
        <dbReference type="ARBA" id="ARBA00023170"/>
    </source>
</evidence>
<dbReference type="Pfam" id="PF01403">
    <property type="entry name" value="Sema"/>
    <property type="match status" value="1"/>
</dbReference>
<proteinExistence type="inferred from homology"/>
<keyword evidence="9" id="KW-1015">Disulfide bond</keyword>
<dbReference type="InterPro" id="IPR013548">
    <property type="entry name" value="Plexin_cytoplasmic_RasGAP_dom"/>
</dbReference>
<dbReference type="Gene3D" id="2.60.40.10">
    <property type="entry name" value="Immunoglobulins"/>
    <property type="match status" value="2"/>
</dbReference>
<keyword evidence="11" id="KW-0325">Glycoprotein</keyword>
<keyword evidence="6" id="KW-0677">Repeat</keyword>
<evidence type="ECO:0000256" key="12">
    <source>
        <dbReference type="PROSITE-ProRule" id="PRU00352"/>
    </source>
</evidence>
<keyword evidence="3" id="KW-1003">Cell membrane</keyword>
<evidence type="ECO:0000256" key="1">
    <source>
        <dbReference type="ARBA" id="ARBA00004251"/>
    </source>
</evidence>
<evidence type="ECO:0000256" key="7">
    <source>
        <dbReference type="ARBA" id="ARBA00022989"/>
    </source>
</evidence>
<dbReference type="InterPro" id="IPR036352">
    <property type="entry name" value="Semap_dom_sf"/>
</dbReference>
<evidence type="ECO:0000313" key="16">
    <source>
        <dbReference type="Proteomes" id="UP000694621"/>
    </source>
</evidence>
<dbReference type="Pfam" id="PF20170">
    <property type="entry name" value="Plexin_RBD"/>
    <property type="match status" value="1"/>
</dbReference>
<dbReference type="GO" id="GO:0050772">
    <property type="term" value="P:positive regulation of axonogenesis"/>
    <property type="evidence" value="ECO:0007669"/>
    <property type="project" value="TreeGrafter"/>
</dbReference>
<evidence type="ECO:0000256" key="5">
    <source>
        <dbReference type="ARBA" id="ARBA00022729"/>
    </source>
</evidence>
<dbReference type="GO" id="GO:0008360">
    <property type="term" value="P:regulation of cell shape"/>
    <property type="evidence" value="ECO:0007669"/>
    <property type="project" value="TreeGrafter"/>
</dbReference>
<dbReference type="SMART" id="SM00630">
    <property type="entry name" value="Sema"/>
    <property type="match status" value="1"/>
</dbReference>
<reference evidence="15" key="1">
    <citation type="submission" date="2025-08" db="UniProtKB">
        <authorList>
            <consortium name="Ensembl"/>
        </authorList>
    </citation>
    <scope>IDENTIFICATION</scope>
</reference>
<dbReference type="SUPFAM" id="SSF101912">
    <property type="entry name" value="Sema domain"/>
    <property type="match status" value="1"/>
</dbReference>
<dbReference type="Ensembl" id="ENSAMXT00005051139.1">
    <property type="protein sequence ID" value="ENSAMXP00005047085.1"/>
    <property type="gene ID" value="ENSAMXG00005020646.1"/>
</dbReference>
<dbReference type="InterPro" id="IPR057533">
    <property type="entry name" value="PSI_Plexin-B"/>
</dbReference>
<dbReference type="GO" id="GO:0005886">
    <property type="term" value="C:plasma membrane"/>
    <property type="evidence" value="ECO:0007669"/>
    <property type="project" value="UniProtKB-SubCell"/>
</dbReference>
<sequence length="1482" mass="166709">MIDCARAAVTKLRLISAEVLEFPTDTRINNVVQDPATGRVYLGAVNTIYQLDAFLKLEARAETGPKKDARTCTPPVSACTTADLKDTNNINKLLLVHHTNGSLIVCGSVYKGICSLLNLSNVNQEIYYSDTKGERTYAASTDENISVVGVMATFLLKENPDKKTFPVFLIAKAHGGPEDNPKLIATRILENYKEWVVFESIVEASPVQVFPHGLKYQHQFRFAFKDSDYIYFLFSRTRDESDNKNFTFLSRLCERDESYYSYTELQLNCSRNGVQYNKVQAAYVTEPGKELARAMLDSGQYGTVSVWDKVLFIVASPDGEDATDSALCMYPLKRINERVEDILNACYTDYGKIGGRAAVYSPYKSITDNPLDQNKCGAEFLRYPLASRPQFALQAEAVFSRQGRGHLTAVAVAVENDHTIAFLGSSVGEVVKTVYFLFNEILKAPFVRSQAKNCPRFENPDPVLIPVGFKTRISFEGVNLGAYKVSFFVFLSSVTLYNCSLGREDCSLCKNADPKYQCVWCARTRSCVFEKLCTTDEAQECPDPGISAIIPRYGPILGGISVTIKGSNLGIQKEDIKSITVAGVPCTQQEEKYSVSTSVVCEIGAVENLKPFKGLVEVEVKGGKKGTSSVYFNYRDPKPEAVHPNRGPRAGGTVITITGTNLDTGSKEDVVITVDGVPCPLCVDCQCLDSVICFSGGRQITVIGSGFALIQRASIRVQVADEWSGLKTRTTAEVCIHNKLLFLPPVFSLLSSFLKSERRCTCSSVQGRGFSKAMTAKEALAFVGDVSCNVNTLQDDKLFLDPPSTTPSSRSKRQRRDIATEPLDLLIKFGHGEWVVGSVHYERKYEVKLDKIIIPAVVVPMLLIIAISIVCYRRKSQQAEREYEKVKHQLENLEESVRDRCKKEFTDLMIEMEDHTNDLSEGRIPFLDYKTYTDRVFFLPSKDGANDVMITGKLDIPESRKAIVAQALNQFSNLLNSKTFLITFIRTLEARPDFNARAKVYCASLLTVALHGKLEYYTDIMRTLLLGLMEEYVQSKNPKLMLQQVYKRMCLHCFFICLQDSAGEPLYKLFRAIKHQIEKGPVDAQVKKAKYTLNDTGLLGDDVEYSMLTLQVLVQGEGPDITPVKVLDCDTISQVKEKIIEQVYKNLPYSQRPKVESVTLEWRPGSTGQILSDLDVTSQKEGRWRRLNTLAHYNVRDNATLVLSRLMHTQQSYYQNHDNHEERNALLEDDKVFHLVRPADELDEMKSKRGSIKDKSMTKAITEIYLTRLLSVKGTLQQFVDDFFRSVLCSGTEVPPAVKYFFDFLDEQALKHDNVDEETIHIWKTNSLPLRFWVNILKNPHFIFDVHVTEVVDASLSVIAQTFMDACTKSEHKLSRDSPSNKLLYAKEISSYKKMVDEYYKGIRVMVPVSDQDMNTHLAEVSRAHTDKLNTQVALHQLYQYASKYYKEIVLSLDEDPAAQSKQLTFRLQQIAAALENKVTDL</sequence>
<dbReference type="SUPFAM" id="SSF81296">
    <property type="entry name" value="E set domains"/>
    <property type="match status" value="2"/>
</dbReference>
<feature type="coiled-coil region" evidence="13">
    <location>
        <begin position="869"/>
        <end position="896"/>
    </location>
</feature>
<protein>
    <submittedName>
        <fullName evidence="15">Plexin b2b</fullName>
    </submittedName>
</protein>
<accession>A0A8B9L785</accession>
<evidence type="ECO:0000256" key="4">
    <source>
        <dbReference type="ARBA" id="ARBA00022692"/>
    </source>
</evidence>
<dbReference type="FunFam" id="2.60.40.10:FF:000203">
    <property type="entry name" value="Plexin B2"/>
    <property type="match status" value="1"/>
</dbReference>
<evidence type="ECO:0000256" key="11">
    <source>
        <dbReference type="ARBA" id="ARBA00023180"/>
    </source>
</evidence>
<dbReference type="Gene3D" id="2.130.10.10">
    <property type="entry name" value="YVTN repeat-like/Quinoprotein amine dehydrogenase"/>
    <property type="match status" value="1"/>
</dbReference>
<keyword evidence="8" id="KW-0472">Membrane</keyword>
<evidence type="ECO:0000256" key="6">
    <source>
        <dbReference type="ARBA" id="ARBA00022737"/>
    </source>
</evidence>
<dbReference type="InterPro" id="IPR008936">
    <property type="entry name" value="Rho_GTPase_activation_prot"/>
</dbReference>
<dbReference type="SUPFAM" id="SSF48350">
    <property type="entry name" value="GTPase activation domain, GAP"/>
    <property type="match status" value="1"/>
</dbReference>
<dbReference type="SMART" id="SM00429">
    <property type="entry name" value="IPT"/>
    <property type="match status" value="2"/>
</dbReference>
<dbReference type="Pfam" id="PF24317">
    <property type="entry name" value="PSI_Plexin-B"/>
    <property type="match status" value="1"/>
</dbReference>
<evidence type="ECO:0000256" key="13">
    <source>
        <dbReference type="SAM" id="Coils"/>
    </source>
</evidence>